<gene>
    <name evidence="2" type="ORF">N5K24_23395</name>
</gene>
<evidence type="ECO:0000313" key="3">
    <source>
        <dbReference type="Proteomes" id="UP001161276"/>
    </source>
</evidence>
<comment type="caution">
    <text evidence="2">The sequence shown here is derived from an EMBL/GenBank/DDBJ whole genome shotgun (WGS) entry which is preliminary data.</text>
</comment>
<reference evidence="2" key="1">
    <citation type="submission" date="2022-09" db="EMBL/GenBank/DDBJ databases">
        <title>Intensive care unit water sources are persistently colonized with multi-drug resistant bacteria and are the site of extensive horizontal gene transfer of antibiotic resistance genes.</title>
        <authorList>
            <person name="Diorio-Toth L."/>
        </authorList>
    </citation>
    <scope>NUCLEOTIDE SEQUENCE</scope>
    <source>
        <strain evidence="2">GD03676</strain>
    </source>
</reference>
<feature type="region of interest" description="Disordered" evidence="1">
    <location>
        <begin position="192"/>
        <end position="231"/>
    </location>
</feature>
<organism evidence="2 3">
    <name type="scientific">Achromobacter marplatensis</name>
    <dbReference type="NCBI Taxonomy" id="470868"/>
    <lineage>
        <taxon>Bacteria</taxon>
        <taxon>Pseudomonadati</taxon>
        <taxon>Pseudomonadota</taxon>
        <taxon>Betaproteobacteria</taxon>
        <taxon>Burkholderiales</taxon>
        <taxon>Alcaligenaceae</taxon>
        <taxon>Achromobacter</taxon>
    </lineage>
</organism>
<dbReference type="Proteomes" id="UP001161276">
    <property type="component" value="Unassembled WGS sequence"/>
</dbReference>
<protein>
    <submittedName>
        <fullName evidence="2">Uncharacterized protein</fullName>
    </submittedName>
</protein>
<evidence type="ECO:0000256" key="1">
    <source>
        <dbReference type="SAM" id="MobiDB-lite"/>
    </source>
</evidence>
<name>A0AA43B457_9BURK</name>
<proteinExistence type="predicted"/>
<dbReference type="EMBL" id="JAOCKG010000012">
    <property type="protein sequence ID" value="MDH2053372.1"/>
    <property type="molecule type" value="Genomic_DNA"/>
</dbReference>
<dbReference type="RefSeq" id="WP_280028766.1">
    <property type="nucleotide sequence ID" value="NZ_JAOCKG010000012.1"/>
</dbReference>
<accession>A0AA43B457</accession>
<dbReference type="AlphaFoldDB" id="A0AA43B457"/>
<sequence length="231" mass="24725">MTDKNNAALASAKEIHKAFELSYAMDADDPANASDLSHFTNGWRACIMSQVRAEGVRAGDEWAAFEADYAKAWNAAYENKTSHTAEEVAALREGDGYGEENVYLNARWRGWQARAALASAPVAGDAQQNDETLRLVGVIADKIEDGTLFNAGIYSRRDLADKVRAVLRLARQGVQPAAPQASEAVCSCPTGDGSLRHPCAVHPPGEKDGGHGSDQAPPQSPPQNRTEALHG</sequence>
<feature type="compositionally biased region" description="Polar residues" evidence="1">
    <location>
        <begin position="222"/>
        <end position="231"/>
    </location>
</feature>
<evidence type="ECO:0000313" key="2">
    <source>
        <dbReference type="EMBL" id="MDH2053372.1"/>
    </source>
</evidence>